<organism evidence="3 4">
    <name type="scientific">Enemella dayhoffiae</name>
    <dbReference type="NCBI Taxonomy" id="2016507"/>
    <lineage>
        <taxon>Bacteria</taxon>
        <taxon>Bacillati</taxon>
        <taxon>Actinomycetota</taxon>
        <taxon>Actinomycetes</taxon>
        <taxon>Propionibacteriales</taxon>
        <taxon>Propionibacteriaceae</taxon>
        <taxon>Enemella</taxon>
    </lineage>
</organism>
<proteinExistence type="predicted"/>
<protein>
    <submittedName>
        <fullName evidence="3">Uncharacterized protein</fullName>
    </submittedName>
</protein>
<feature type="region of interest" description="Disordered" evidence="1">
    <location>
        <begin position="59"/>
        <end position="95"/>
    </location>
</feature>
<feature type="compositionally biased region" description="Polar residues" evidence="1">
    <location>
        <begin position="181"/>
        <end position="194"/>
    </location>
</feature>
<accession>A0A255GRI8</accession>
<keyword evidence="2" id="KW-0812">Transmembrane</keyword>
<dbReference type="Proteomes" id="UP000216311">
    <property type="component" value="Unassembled WGS sequence"/>
</dbReference>
<dbReference type="AlphaFoldDB" id="A0A255GRI8"/>
<evidence type="ECO:0000256" key="1">
    <source>
        <dbReference type="SAM" id="MobiDB-lite"/>
    </source>
</evidence>
<keyword evidence="4" id="KW-1185">Reference proteome</keyword>
<reference evidence="3 4" key="1">
    <citation type="submission" date="2017-07" db="EMBL/GenBank/DDBJ databases">
        <title>Draft whole genome sequences of clinical Proprionibacteriaceae strains.</title>
        <authorList>
            <person name="Bernier A.-M."/>
            <person name="Bernard K."/>
            <person name="Domingo M.-C."/>
        </authorList>
    </citation>
    <scope>NUCLEOTIDE SEQUENCE [LARGE SCALE GENOMIC DNA]</scope>
    <source>
        <strain evidence="3 4">NML 130396</strain>
    </source>
</reference>
<evidence type="ECO:0000313" key="4">
    <source>
        <dbReference type="Proteomes" id="UP000216311"/>
    </source>
</evidence>
<feature type="compositionally biased region" description="Polar residues" evidence="1">
    <location>
        <begin position="65"/>
        <end position="91"/>
    </location>
</feature>
<feature type="compositionally biased region" description="Gly residues" evidence="1">
    <location>
        <begin position="231"/>
        <end position="251"/>
    </location>
</feature>
<evidence type="ECO:0000313" key="3">
    <source>
        <dbReference type="EMBL" id="OYO18425.1"/>
    </source>
</evidence>
<feature type="transmembrane region" description="Helical" evidence="2">
    <location>
        <begin position="26"/>
        <end position="44"/>
    </location>
</feature>
<gene>
    <name evidence="3" type="ORF">CGZ93_15710</name>
</gene>
<sequence>MPQLAGGALAASTAAAIGSQLGVAGTIVGAGVVSIICAVAGAVYTRTLKHTGARVSGLVRRPAGSASNSNPAPTGSSPWTTAAESPGQTQAPADEQTRVLSIGARAGETGGATEVPATPRRRIRPARLLAAATAVFLLAGLLVTGVETLTGNALSGGGGTTVGRIAEPSTGRTPTPRATPDRSTTPSPQASRSRTAAPEATGSSGPSERPSPRATASQAPTGRASTAPTGTSGGSTSGSGSSGSGSGGAGNTHGDSGSRGESGQ</sequence>
<feature type="region of interest" description="Disordered" evidence="1">
    <location>
        <begin position="150"/>
        <end position="264"/>
    </location>
</feature>
<comment type="caution">
    <text evidence="3">The sequence shown here is derived from an EMBL/GenBank/DDBJ whole genome shotgun (WGS) entry which is preliminary data.</text>
</comment>
<name>A0A255GRI8_9ACTN</name>
<feature type="compositionally biased region" description="Low complexity" evidence="1">
    <location>
        <begin position="221"/>
        <end position="230"/>
    </location>
</feature>
<evidence type="ECO:0000256" key="2">
    <source>
        <dbReference type="SAM" id="Phobius"/>
    </source>
</evidence>
<dbReference type="EMBL" id="NMVQ01000044">
    <property type="protein sequence ID" value="OYO18425.1"/>
    <property type="molecule type" value="Genomic_DNA"/>
</dbReference>
<keyword evidence="2" id="KW-1133">Transmembrane helix</keyword>
<keyword evidence="2" id="KW-0472">Membrane</keyword>
<feature type="transmembrane region" description="Helical" evidence="2">
    <location>
        <begin position="128"/>
        <end position="146"/>
    </location>
</feature>